<dbReference type="Gene3D" id="2.60.40.1080">
    <property type="match status" value="1"/>
</dbReference>
<name>A0A3M8DQ01_9BACL</name>
<sequence length="477" mass="54536">MTIRITKYQLEGNMRSVRSYIIALVLILNTMVCQNAFASETNDVVSSDAVTEKELTGLKASKTRVTIIEGETASLMITATYKDKTTEDVTSKVTWTSSKKDVATVEKDTINAKKVGSTTLKATYASGGKKKTVSISVSVKQVDKDQQIKKLTEQVDELKKLSEELKEELDKAVDGTLIDDLKEQISEKEQEIERLKKQLENSSEQLSWETYNTKHMTINLASDIAKRYEYIPKEGEEILKTHEKYFGANSLGNNKITLWIHGTGGFWDLLNNGYYMHWLNAIKISTAAAEESSSAGDLRFSFAHEMAHAYQIHKWENLNSAAHSWLIEGQADYVAKKLLGFKQYNYEKAGKTRDLQFYIDDTNQRQSWGPTPWDEYDRLSDLNLNRDNYFAFEAMVFFLDQNYGGEKYNKLLERVNAGDNYDTAFLKVYGKSSETLMAEYKKYFKIDQLSMRSSKKLKQEYVPSSIEEFNLDGHLPH</sequence>
<feature type="domain" description="BIG2" evidence="2">
    <location>
        <begin position="54"/>
        <end position="134"/>
    </location>
</feature>
<feature type="coiled-coil region" evidence="1">
    <location>
        <begin position="141"/>
        <end position="209"/>
    </location>
</feature>
<accession>A0A3M8DQ01</accession>
<reference evidence="3 4" key="1">
    <citation type="submission" date="2018-10" db="EMBL/GenBank/DDBJ databases">
        <title>Phylogenomics of Brevibacillus.</title>
        <authorList>
            <person name="Dunlap C."/>
        </authorList>
    </citation>
    <scope>NUCLEOTIDE SEQUENCE [LARGE SCALE GENOMIC DNA]</scope>
    <source>
        <strain evidence="3 4">JCM 15774</strain>
    </source>
</reference>
<comment type="caution">
    <text evidence="3">The sequence shown here is derived from an EMBL/GenBank/DDBJ whole genome shotgun (WGS) entry which is preliminary data.</text>
</comment>
<proteinExistence type="predicted"/>
<evidence type="ECO:0000313" key="3">
    <source>
        <dbReference type="EMBL" id="RNB90218.1"/>
    </source>
</evidence>
<dbReference type="Proteomes" id="UP000269573">
    <property type="component" value="Unassembled WGS sequence"/>
</dbReference>
<dbReference type="SMART" id="SM00635">
    <property type="entry name" value="BID_2"/>
    <property type="match status" value="1"/>
</dbReference>
<keyword evidence="4" id="KW-1185">Reference proteome</keyword>
<evidence type="ECO:0000256" key="1">
    <source>
        <dbReference type="SAM" id="Coils"/>
    </source>
</evidence>
<dbReference type="InterPro" id="IPR008964">
    <property type="entry name" value="Invasin/intimin_cell_adhesion"/>
</dbReference>
<keyword evidence="1" id="KW-0175">Coiled coil</keyword>
<dbReference type="InterPro" id="IPR003343">
    <property type="entry name" value="Big_2"/>
</dbReference>
<organism evidence="3 4">
    <name type="scientific">Brevibacillus nitrificans</name>
    <dbReference type="NCBI Taxonomy" id="651560"/>
    <lineage>
        <taxon>Bacteria</taxon>
        <taxon>Bacillati</taxon>
        <taxon>Bacillota</taxon>
        <taxon>Bacilli</taxon>
        <taxon>Bacillales</taxon>
        <taxon>Paenibacillaceae</taxon>
        <taxon>Brevibacillus</taxon>
    </lineage>
</organism>
<protein>
    <recommendedName>
        <fullName evidence="2">BIG2 domain-containing protein</fullName>
    </recommendedName>
</protein>
<dbReference type="Pfam" id="PF02368">
    <property type="entry name" value="Big_2"/>
    <property type="match status" value="1"/>
</dbReference>
<dbReference type="Pfam" id="PF04450">
    <property type="entry name" value="BSP"/>
    <property type="match status" value="1"/>
</dbReference>
<gene>
    <name evidence="3" type="ORF">EDM59_01875</name>
</gene>
<dbReference type="InterPro" id="IPR007541">
    <property type="entry name" value="Uncharacterised_BSP"/>
</dbReference>
<dbReference type="SUPFAM" id="SSF49373">
    <property type="entry name" value="Invasin/intimin cell-adhesion fragments"/>
    <property type="match status" value="1"/>
</dbReference>
<evidence type="ECO:0000259" key="2">
    <source>
        <dbReference type="SMART" id="SM00635"/>
    </source>
</evidence>
<evidence type="ECO:0000313" key="4">
    <source>
        <dbReference type="Proteomes" id="UP000269573"/>
    </source>
</evidence>
<dbReference type="AlphaFoldDB" id="A0A3M8DQ01"/>
<dbReference type="EMBL" id="RHHU01000002">
    <property type="protein sequence ID" value="RNB90218.1"/>
    <property type="molecule type" value="Genomic_DNA"/>
</dbReference>